<name>A0AA36BGU8_OCTVU</name>
<protein>
    <recommendedName>
        <fullName evidence="4">Protein asteroid homolog 1-like</fullName>
    </recommendedName>
</protein>
<dbReference type="EMBL" id="OX597828">
    <property type="protein sequence ID" value="CAI9734191.1"/>
    <property type="molecule type" value="Genomic_DNA"/>
</dbReference>
<gene>
    <name evidence="2" type="ORF">OCTVUL_1B002441</name>
</gene>
<dbReference type="PANTHER" id="PTHR15665">
    <property type="entry name" value="ASTEROID PROTEIN"/>
    <property type="match status" value="1"/>
</dbReference>
<evidence type="ECO:0000313" key="2">
    <source>
        <dbReference type="EMBL" id="CAI9734191.1"/>
    </source>
</evidence>
<dbReference type="Proteomes" id="UP001162480">
    <property type="component" value="Chromosome 15"/>
</dbReference>
<comment type="similarity">
    <text evidence="1">Belongs to the asteroid family.</text>
</comment>
<organism evidence="2 3">
    <name type="scientific">Octopus vulgaris</name>
    <name type="common">Common octopus</name>
    <dbReference type="NCBI Taxonomy" id="6645"/>
    <lineage>
        <taxon>Eukaryota</taxon>
        <taxon>Metazoa</taxon>
        <taxon>Spiralia</taxon>
        <taxon>Lophotrochozoa</taxon>
        <taxon>Mollusca</taxon>
        <taxon>Cephalopoda</taxon>
        <taxon>Coleoidea</taxon>
        <taxon>Octopodiformes</taxon>
        <taxon>Octopoda</taxon>
        <taxon>Incirrata</taxon>
        <taxon>Octopodidae</taxon>
        <taxon>Octopus</taxon>
    </lineage>
</organism>
<reference evidence="2" key="1">
    <citation type="submission" date="2023-08" db="EMBL/GenBank/DDBJ databases">
        <authorList>
            <person name="Alioto T."/>
            <person name="Alioto T."/>
            <person name="Gomez Garrido J."/>
        </authorList>
    </citation>
    <scope>NUCLEOTIDE SEQUENCE</scope>
</reference>
<evidence type="ECO:0000313" key="3">
    <source>
        <dbReference type="Proteomes" id="UP001162480"/>
    </source>
</evidence>
<dbReference type="SUPFAM" id="SSF88723">
    <property type="entry name" value="PIN domain-like"/>
    <property type="match status" value="1"/>
</dbReference>
<dbReference type="PANTHER" id="PTHR15665:SF1">
    <property type="entry name" value="PROTEIN ASTEROID HOMOLOG 1"/>
    <property type="match status" value="1"/>
</dbReference>
<dbReference type="InterPro" id="IPR029060">
    <property type="entry name" value="PIN-like_dom_sf"/>
</dbReference>
<dbReference type="AlphaFoldDB" id="A0AA36BGU8"/>
<evidence type="ECO:0008006" key="4">
    <source>
        <dbReference type="Google" id="ProtNLM"/>
    </source>
</evidence>
<evidence type="ECO:0000256" key="1">
    <source>
        <dbReference type="ARBA" id="ARBA00007398"/>
    </source>
</evidence>
<keyword evidence="3" id="KW-1185">Reference proteome</keyword>
<accession>A0AA36BGU8</accession>
<sequence>MSFSLGDFEADSQIMLLANQWNCPVLSNDCDFYIYDVTGGFIMSDSVDYNPKSFNEESSGKMYKFLECRIYVSKNFIDLFPWIE</sequence>
<dbReference type="InterPro" id="IPR026832">
    <property type="entry name" value="Asteroid"/>
</dbReference>
<proteinExistence type="inferred from homology"/>